<protein>
    <submittedName>
        <fullName evidence="3">DNA mismatch repair protein PMS1-like</fullName>
    </submittedName>
</protein>
<feature type="chain" id="PRO_5044760337" evidence="1">
    <location>
        <begin position="21"/>
        <end position="213"/>
    </location>
</feature>
<evidence type="ECO:0000313" key="3">
    <source>
        <dbReference type="EMBL" id="KAL2523888.1"/>
    </source>
</evidence>
<dbReference type="Proteomes" id="UP001604336">
    <property type="component" value="Unassembled WGS sequence"/>
</dbReference>
<name>A0ABD1UFT1_9LAMI</name>
<dbReference type="InterPro" id="IPR037198">
    <property type="entry name" value="MutL_C_sf"/>
</dbReference>
<feature type="signal peptide" evidence="1">
    <location>
        <begin position="1"/>
        <end position="20"/>
    </location>
</feature>
<comment type="caution">
    <text evidence="3">The sequence shown here is derived from an EMBL/GenBank/DDBJ whole genome shotgun (WGS) entry which is preliminary data.</text>
</comment>
<keyword evidence="4" id="KW-1185">Reference proteome</keyword>
<accession>A0ABD1UFT1</accession>
<dbReference type="InterPro" id="IPR038973">
    <property type="entry name" value="MutL/Mlh/Pms-like"/>
</dbReference>
<dbReference type="SUPFAM" id="SSF118116">
    <property type="entry name" value="DNA mismatch repair protein MutL"/>
    <property type="match status" value="1"/>
</dbReference>
<reference evidence="4" key="1">
    <citation type="submission" date="2024-07" db="EMBL/GenBank/DDBJ databases">
        <title>Two chromosome-level genome assemblies of Korean endemic species Abeliophyllum distichum and Forsythia ovata (Oleaceae).</title>
        <authorList>
            <person name="Jang H."/>
        </authorList>
    </citation>
    <scope>NUCLEOTIDE SEQUENCE [LARGE SCALE GENOMIC DNA]</scope>
</reference>
<feature type="domain" description="MutL C-terminal dimerisation" evidence="2">
    <location>
        <begin position="126"/>
        <end position="193"/>
    </location>
</feature>
<dbReference type="InterPro" id="IPR014790">
    <property type="entry name" value="MutL_C"/>
</dbReference>
<dbReference type="Gene3D" id="3.30.1540.20">
    <property type="entry name" value="MutL, C-terminal domain, dimerisation subdomain"/>
    <property type="match status" value="1"/>
</dbReference>
<sequence>MSSWLSLCLSLLGQLQFQQSITFLKFIHHIHPSLSSGLRCWYSASVTEAHKHNIAKHITGTQFRVCRYGFGRGKLVRKFTKLSQWLDICRSTFPNVESIVEPKLSSPALQTICTYNTIGELIKLVIGQFNLGFIIGKLDQDLFIVDQHDADEKYNYERLSQSTIMNQQPLLWPLEMELSPEEEIVIYMHLDTIKCGIYKNLFCSFIVPLICHS</sequence>
<evidence type="ECO:0000259" key="2">
    <source>
        <dbReference type="Pfam" id="PF08676"/>
    </source>
</evidence>
<gene>
    <name evidence="3" type="ORF">Adt_08942</name>
</gene>
<evidence type="ECO:0000313" key="4">
    <source>
        <dbReference type="Proteomes" id="UP001604336"/>
    </source>
</evidence>
<dbReference type="EMBL" id="JBFOLK010000003">
    <property type="protein sequence ID" value="KAL2523888.1"/>
    <property type="molecule type" value="Genomic_DNA"/>
</dbReference>
<dbReference type="InterPro" id="IPR042120">
    <property type="entry name" value="MutL_C_dimsub"/>
</dbReference>
<proteinExistence type="predicted"/>
<organism evidence="3 4">
    <name type="scientific">Abeliophyllum distichum</name>
    <dbReference type="NCBI Taxonomy" id="126358"/>
    <lineage>
        <taxon>Eukaryota</taxon>
        <taxon>Viridiplantae</taxon>
        <taxon>Streptophyta</taxon>
        <taxon>Embryophyta</taxon>
        <taxon>Tracheophyta</taxon>
        <taxon>Spermatophyta</taxon>
        <taxon>Magnoliopsida</taxon>
        <taxon>eudicotyledons</taxon>
        <taxon>Gunneridae</taxon>
        <taxon>Pentapetalae</taxon>
        <taxon>asterids</taxon>
        <taxon>lamiids</taxon>
        <taxon>Lamiales</taxon>
        <taxon>Oleaceae</taxon>
        <taxon>Forsythieae</taxon>
        <taxon>Abeliophyllum</taxon>
    </lineage>
</organism>
<dbReference type="PANTHER" id="PTHR10073:SF52">
    <property type="entry name" value="MISMATCH REPAIR ENDONUCLEASE PMS2"/>
    <property type="match status" value="1"/>
</dbReference>
<dbReference type="Pfam" id="PF08676">
    <property type="entry name" value="MutL_C"/>
    <property type="match status" value="1"/>
</dbReference>
<evidence type="ECO:0000256" key="1">
    <source>
        <dbReference type="SAM" id="SignalP"/>
    </source>
</evidence>
<dbReference type="PANTHER" id="PTHR10073">
    <property type="entry name" value="DNA MISMATCH REPAIR PROTEIN MLH, PMS, MUTL"/>
    <property type="match status" value="1"/>
</dbReference>
<dbReference type="AlphaFoldDB" id="A0ABD1UFT1"/>
<keyword evidence="1" id="KW-0732">Signal</keyword>